<dbReference type="EMBL" id="JAXIVS010000020">
    <property type="protein sequence ID" value="MDY7232420.1"/>
    <property type="molecule type" value="Genomic_DNA"/>
</dbReference>
<organism evidence="1 2">
    <name type="scientific">Hyalangium rubrum</name>
    <dbReference type="NCBI Taxonomy" id="3103134"/>
    <lineage>
        <taxon>Bacteria</taxon>
        <taxon>Pseudomonadati</taxon>
        <taxon>Myxococcota</taxon>
        <taxon>Myxococcia</taxon>
        <taxon>Myxococcales</taxon>
        <taxon>Cystobacterineae</taxon>
        <taxon>Archangiaceae</taxon>
        <taxon>Hyalangium</taxon>
    </lineage>
</organism>
<name>A0ABU5HK06_9BACT</name>
<reference evidence="1 2" key="1">
    <citation type="submission" date="2023-12" db="EMBL/GenBank/DDBJ databases">
        <title>the genome sequence of Hyalangium sp. s54d21.</title>
        <authorList>
            <person name="Zhang X."/>
        </authorList>
    </citation>
    <scope>NUCLEOTIDE SEQUENCE [LARGE SCALE GENOMIC DNA]</scope>
    <source>
        <strain evidence="2">s54d21</strain>
    </source>
</reference>
<evidence type="ECO:0000313" key="2">
    <source>
        <dbReference type="Proteomes" id="UP001291309"/>
    </source>
</evidence>
<sequence>MSVSQSVLPTQTEVFGKAVSAILAAMMAIQSRAERILAANGISPLREDTWYPLESVLQTFRDIQAQIGPNTVRAVGRKIPETAPFPAIHSMEEALRGLDVAYQMNHRGTSNIGGYHYTPTGERSGRVLCDNPYPCEFDEGLIDALTERYRPKDSFFIRVTHEPGACRQHDDTGCTYLVAW</sequence>
<protein>
    <submittedName>
        <fullName evidence="1">Uncharacterized protein</fullName>
    </submittedName>
</protein>
<dbReference type="RefSeq" id="WP_321551135.1">
    <property type="nucleotide sequence ID" value="NZ_JAXIVS010000020.1"/>
</dbReference>
<dbReference type="Proteomes" id="UP001291309">
    <property type="component" value="Unassembled WGS sequence"/>
</dbReference>
<keyword evidence="2" id="KW-1185">Reference proteome</keyword>
<proteinExistence type="predicted"/>
<accession>A0ABU5HK06</accession>
<gene>
    <name evidence="1" type="ORF">SYV04_38895</name>
</gene>
<comment type="caution">
    <text evidence="1">The sequence shown here is derived from an EMBL/GenBank/DDBJ whole genome shotgun (WGS) entry which is preliminary data.</text>
</comment>
<evidence type="ECO:0000313" key="1">
    <source>
        <dbReference type="EMBL" id="MDY7232420.1"/>
    </source>
</evidence>